<evidence type="ECO:0000313" key="1">
    <source>
        <dbReference type="EnsemblMetazoa" id="GAUT049543-PA"/>
    </source>
</evidence>
<name>A0A1A9VW56_GLOAU</name>
<reference evidence="1" key="1">
    <citation type="submission" date="2020-05" db="UniProtKB">
        <authorList>
            <consortium name="EnsemblMetazoa"/>
        </authorList>
    </citation>
    <scope>IDENTIFICATION</scope>
    <source>
        <strain evidence="1">TTRI</strain>
    </source>
</reference>
<dbReference type="AlphaFoldDB" id="A0A1A9VW56"/>
<evidence type="ECO:0000313" key="2">
    <source>
        <dbReference type="Proteomes" id="UP000078200"/>
    </source>
</evidence>
<dbReference type="EnsemblMetazoa" id="GAUT049543-RA">
    <property type="protein sequence ID" value="GAUT049543-PA"/>
    <property type="gene ID" value="GAUT049543"/>
</dbReference>
<organism evidence="1 2">
    <name type="scientific">Glossina austeni</name>
    <name type="common">Savannah tsetse fly</name>
    <dbReference type="NCBI Taxonomy" id="7395"/>
    <lineage>
        <taxon>Eukaryota</taxon>
        <taxon>Metazoa</taxon>
        <taxon>Ecdysozoa</taxon>
        <taxon>Arthropoda</taxon>
        <taxon>Hexapoda</taxon>
        <taxon>Insecta</taxon>
        <taxon>Pterygota</taxon>
        <taxon>Neoptera</taxon>
        <taxon>Endopterygota</taxon>
        <taxon>Diptera</taxon>
        <taxon>Brachycera</taxon>
        <taxon>Muscomorpha</taxon>
        <taxon>Hippoboscoidea</taxon>
        <taxon>Glossinidae</taxon>
        <taxon>Glossina</taxon>
    </lineage>
</organism>
<keyword evidence="2" id="KW-1185">Reference proteome</keyword>
<proteinExistence type="predicted"/>
<sequence>MEWKNCIIEEIGAPTFSSKKKNLPLGFQHIKPSPPVPSAHHSTPEPTSEAIFKIKLHTSALEVPLNFRILCKTLLLLKIVMKSNSNIRENNTLRLIYNNIMK</sequence>
<dbReference type="VEuPathDB" id="VectorBase:GAUT049543"/>
<dbReference type="Proteomes" id="UP000078200">
    <property type="component" value="Unassembled WGS sequence"/>
</dbReference>
<protein>
    <submittedName>
        <fullName evidence="1">Uncharacterized protein</fullName>
    </submittedName>
</protein>
<accession>A0A1A9VW56</accession>